<keyword evidence="9" id="KW-1185">Reference proteome</keyword>
<evidence type="ECO:0000313" key="9">
    <source>
        <dbReference type="Proteomes" id="UP000198604"/>
    </source>
</evidence>
<sequence length="347" mass="39449">MVFVITQRQNEILNLIVDLFTQTHEPVGSKALQALIDSSSATIRNDMAKLEKLGLLEKAHTSSGRMPSPEGFKYFVQHSLNIDSIDEQDIYQVIKAFDFEAFKLEDILQKAGRILADLTGYTSVILDVEPARQKLTAFDIVQLSNHDALAVLTLDESKPATIQFAIPKNFLTRDLQILKDIVDERLLGRPVMDIHYKLRTEIPQIVQKYFSTTDNVLDLFDYIFAELFKETVFVSGKVNSLEYADVKTYQFLDDEQGVALTFRNQLGEDQMASVQVAESQEVALANVTILAHRFLIPYRGFGILSLIGPIDMDYRRSVSLINIIGRVLAMKLGDYYRYLNSNHYEVH</sequence>
<evidence type="ECO:0000256" key="1">
    <source>
        <dbReference type="ARBA" id="ARBA00022491"/>
    </source>
</evidence>
<feature type="domain" description="Heat-inducible transcription repressor HrcA C-terminal" evidence="6">
    <location>
        <begin position="105"/>
        <end position="318"/>
    </location>
</feature>
<evidence type="ECO:0000256" key="5">
    <source>
        <dbReference type="HAMAP-Rule" id="MF_00081"/>
    </source>
</evidence>
<dbReference type="InterPro" id="IPR023120">
    <property type="entry name" value="WHTH_transcript_rep_HrcA_IDD"/>
</dbReference>
<evidence type="ECO:0000256" key="4">
    <source>
        <dbReference type="ARBA" id="ARBA00023163"/>
    </source>
</evidence>
<dbReference type="NCBIfam" id="TIGR00331">
    <property type="entry name" value="hrcA"/>
    <property type="match status" value="1"/>
</dbReference>
<evidence type="ECO:0000256" key="3">
    <source>
        <dbReference type="ARBA" id="ARBA00023016"/>
    </source>
</evidence>
<dbReference type="InterPro" id="IPR036388">
    <property type="entry name" value="WH-like_DNA-bd_sf"/>
</dbReference>
<keyword evidence="3 5" id="KW-0346">Stress response</keyword>
<feature type="domain" description="Winged helix-turn-helix transcription repressor HrcA DNA-binding" evidence="7">
    <location>
        <begin position="5"/>
        <end position="59"/>
    </location>
</feature>
<evidence type="ECO:0000259" key="6">
    <source>
        <dbReference type="Pfam" id="PF01628"/>
    </source>
</evidence>
<proteinExistence type="inferred from homology"/>
<dbReference type="AlphaFoldDB" id="A0A0E4H3M4"/>
<dbReference type="SUPFAM" id="SSF55781">
    <property type="entry name" value="GAF domain-like"/>
    <property type="match status" value="1"/>
</dbReference>
<accession>A0A0E4H3M4</accession>
<organism evidence="8 9">
    <name type="scientific">Streptococcus varani</name>
    <dbReference type="NCBI Taxonomy" id="1608583"/>
    <lineage>
        <taxon>Bacteria</taxon>
        <taxon>Bacillati</taxon>
        <taxon>Bacillota</taxon>
        <taxon>Bacilli</taxon>
        <taxon>Lactobacillales</taxon>
        <taxon>Streptococcaceae</taxon>
        <taxon>Streptococcus</taxon>
    </lineage>
</organism>
<dbReference type="Pfam" id="PF01628">
    <property type="entry name" value="HrcA"/>
    <property type="match status" value="1"/>
</dbReference>
<dbReference type="InterPro" id="IPR036390">
    <property type="entry name" value="WH_DNA-bd_sf"/>
</dbReference>
<comment type="similarity">
    <text evidence="5">Belongs to the HrcA family.</text>
</comment>
<dbReference type="GO" id="GO:0045892">
    <property type="term" value="P:negative regulation of DNA-templated transcription"/>
    <property type="evidence" value="ECO:0007669"/>
    <property type="project" value="UniProtKB-UniRule"/>
</dbReference>
<dbReference type="InterPro" id="IPR002571">
    <property type="entry name" value="HrcA"/>
</dbReference>
<dbReference type="InterPro" id="IPR005104">
    <property type="entry name" value="WHTH_HrcA_DNA-bd"/>
</dbReference>
<dbReference type="Gene3D" id="3.30.450.40">
    <property type="match status" value="1"/>
</dbReference>
<dbReference type="PANTHER" id="PTHR34824">
    <property type="entry name" value="HEAT-INDUCIBLE TRANSCRIPTION REPRESSOR HRCA"/>
    <property type="match status" value="1"/>
</dbReference>
<keyword evidence="1 5" id="KW-0678">Repressor</keyword>
<dbReference type="Proteomes" id="UP000198604">
    <property type="component" value="Unassembled WGS sequence"/>
</dbReference>
<keyword evidence="2 5" id="KW-0805">Transcription regulation</keyword>
<gene>
    <name evidence="5 8" type="primary">hrcA</name>
    <name evidence="8" type="ORF">BN1356_00555</name>
</gene>
<dbReference type="PANTHER" id="PTHR34824:SF1">
    <property type="entry name" value="HEAT-INDUCIBLE TRANSCRIPTION REPRESSOR HRCA"/>
    <property type="match status" value="1"/>
</dbReference>
<dbReference type="PIRSF" id="PIRSF005485">
    <property type="entry name" value="HrcA"/>
    <property type="match status" value="1"/>
</dbReference>
<keyword evidence="4 5" id="KW-0804">Transcription</keyword>
<dbReference type="HAMAP" id="MF_00081">
    <property type="entry name" value="HrcA"/>
    <property type="match status" value="1"/>
</dbReference>
<dbReference type="Pfam" id="PF03444">
    <property type="entry name" value="WHD_HrcA"/>
    <property type="match status" value="1"/>
</dbReference>
<dbReference type="Gene3D" id="1.10.10.10">
    <property type="entry name" value="Winged helix-like DNA-binding domain superfamily/Winged helix DNA-binding domain"/>
    <property type="match status" value="1"/>
</dbReference>
<reference evidence="9" key="1">
    <citation type="submission" date="2015-03" db="EMBL/GenBank/DDBJ databases">
        <authorList>
            <person name="Urmite Genomes"/>
        </authorList>
    </citation>
    <scope>NUCLEOTIDE SEQUENCE [LARGE SCALE GENOMIC DNA]</scope>
    <source>
        <strain evidence="9">FF10</strain>
    </source>
</reference>
<evidence type="ECO:0000259" key="7">
    <source>
        <dbReference type="Pfam" id="PF03444"/>
    </source>
</evidence>
<protein>
    <recommendedName>
        <fullName evidence="5">Heat-inducible transcription repressor HrcA</fullName>
    </recommendedName>
</protein>
<dbReference type="EMBL" id="CTEN01000001">
    <property type="protein sequence ID" value="CQR24194.1"/>
    <property type="molecule type" value="Genomic_DNA"/>
</dbReference>
<dbReference type="InterPro" id="IPR029016">
    <property type="entry name" value="GAF-like_dom_sf"/>
</dbReference>
<dbReference type="STRING" id="1608583.BN1356_00555"/>
<dbReference type="Gene3D" id="3.30.390.60">
    <property type="entry name" value="Heat-inducible transcription repressor hrca homolog, domain 3"/>
    <property type="match status" value="1"/>
</dbReference>
<evidence type="ECO:0000313" key="8">
    <source>
        <dbReference type="EMBL" id="CQR24194.1"/>
    </source>
</evidence>
<evidence type="ECO:0000256" key="2">
    <source>
        <dbReference type="ARBA" id="ARBA00023015"/>
    </source>
</evidence>
<name>A0A0E4H3M4_9STRE</name>
<dbReference type="GO" id="GO:0003677">
    <property type="term" value="F:DNA binding"/>
    <property type="evidence" value="ECO:0007669"/>
    <property type="project" value="InterPro"/>
</dbReference>
<comment type="function">
    <text evidence="5">Negative regulator of class I heat shock genes (grpE-dnaK-dnaJ and groELS operons). Prevents heat-shock induction of these operons.</text>
</comment>
<dbReference type="SUPFAM" id="SSF46785">
    <property type="entry name" value="Winged helix' DNA-binding domain"/>
    <property type="match status" value="1"/>
</dbReference>
<dbReference type="InterPro" id="IPR021153">
    <property type="entry name" value="HrcA_C"/>
</dbReference>